<dbReference type="GeneID" id="85307242"/>
<evidence type="ECO:0000256" key="1">
    <source>
        <dbReference type="ARBA" id="ARBA00009143"/>
    </source>
</evidence>
<sequence length="268" mass="27414">MEDSSKLDRQSSTPFLLKLFYRTGSFHRTDELASPSHLPSHLPIYTWTDCTLSELSHYLAAASPPILPSPAIGTRLAFRLVYADVRGGGGGSNAPPRFVAKDLGSLVIGHGGPGADESADEEGDNGGDGSNGAAAAGGGGGEEAGDKTLADAKLVAGDFVSCAILPPLEDTGAVAPPLGAHTGRGSGSGEALAPMRRGGRRGGIGGPRGVGGRGGGPGGGGRGVRQFGDRDRDWNRDRDAGFPSGEWRRGERLPDAPASRGRGRGPRW</sequence>
<proteinExistence type="inferred from homology"/>
<name>A0AAJ0C3M0_9PEZI</name>
<dbReference type="Gene3D" id="3.10.20.550">
    <property type="entry name" value="ASAP complex, SAP18 subunit"/>
    <property type="match status" value="1"/>
</dbReference>
<reference evidence="3" key="1">
    <citation type="submission" date="2023-06" db="EMBL/GenBank/DDBJ databases">
        <title>Genome-scale phylogeny and comparative genomics of the fungal order Sordariales.</title>
        <authorList>
            <consortium name="Lawrence Berkeley National Laboratory"/>
            <person name="Hensen N."/>
            <person name="Bonometti L."/>
            <person name="Westerberg I."/>
            <person name="Brannstrom I.O."/>
            <person name="Guillou S."/>
            <person name="Cros-Aarteil S."/>
            <person name="Calhoun S."/>
            <person name="Haridas S."/>
            <person name="Kuo A."/>
            <person name="Mondo S."/>
            <person name="Pangilinan J."/>
            <person name="Riley R."/>
            <person name="Labutti K."/>
            <person name="Andreopoulos B."/>
            <person name="Lipzen A."/>
            <person name="Chen C."/>
            <person name="Yanf M."/>
            <person name="Daum C."/>
            <person name="Ng V."/>
            <person name="Clum A."/>
            <person name="Steindorff A."/>
            <person name="Ohm R."/>
            <person name="Martin F."/>
            <person name="Silar P."/>
            <person name="Natvig D."/>
            <person name="Lalanne C."/>
            <person name="Gautier V."/>
            <person name="Ament-Velasquez S.L."/>
            <person name="Kruys A."/>
            <person name="Hutchinson M.I."/>
            <person name="Powell A.J."/>
            <person name="Barry K."/>
            <person name="Miller A.N."/>
            <person name="Grigoriev I.V."/>
            <person name="Debuchy R."/>
            <person name="Gladieux P."/>
            <person name="Thoren M.H."/>
            <person name="Johannesson H."/>
        </authorList>
    </citation>
    <scope>NUCLEOTIDE SEQUENCE</scope>
    <source>
        <strain evidence="3">8032-3</strain>
    </source>
</reference>
<dbReference type="Pfam" id="PF06487">
    <property type="entry name" value="SAP18"/>
    <property type="match status" value="1"/>
</dbReference>
<comment type="caution">
    <text evidence="3">The sequence shown here is derived from an EMBL/GenBank/DDBJ whole genome shotgun (WGS) entry which is preliminary data.</text>
</comment>
<dbReference type="AlphaFoldDB" id="A0AAJ0C3M0"/>
<feature type="compositionally biased region" description="Basic and acidic residues" evidence="2">
    <location>
        <begin position="227"/>
        <end position="254"/>
    </location>
</feature>
<feature type="region of interest" description="Disordered" evidence="2">
    <location>
        <begin position="175"/>
        <end position="268"/>
    </location>
</feature>
<evidence type="ECO:0000313" key="3">
    <source>
        <dbReference type="EMBL" id="KAK1768483.1"/>
    </source>
</evidence>
<dbReference type="Proteomes" id="UP001244011">
    <property type="component" value="Unassembled WGS sequence"/>
</dbReference>
<dbReference type="InterPro" id="IPR010516">
    <property type="entry name" value="SAP18"/>
</dbReference>
<evidence type="ECO:0000313" key="4">
    <source>
        <dbReference type="Proteomes" id="UP001244011"/>
    </source>
</evidence>
<accession>A0AAJ0C3M0</accession>
<comment type="similarity">
    <text evidence="1">Belongs to the SAP18 family.</text>
</comment>
<dbReference type="EMBL" id="MU839005">
    <property type="protein sequence ID" value="KAK1768483.1"/>
    <property type="molecule type" value="Genomic_DNA"/>
</dbReference>
<dbReference type="InterPro" id="IPR042534">
    <property type="entry name" value="SAP18_sf"/>
</dbReference>
<organism evidence="3 4">
    <name type="scientific">Phialemonium atrogriseum</name>
    <dbReference type="NCBI Taxonomy" id="1093897"/>
    <lineage>
        <taxon>Eukaryota</taxon>
        <taxon>Fungi</taxon>
        <taxon>Dikarya</taxon>
        <taxon>Ascomycota</taxon>
        <taxon>Pezizomycotina</taxon>
        <taxon>Sordariomycetes</taxon>
        <taxon>Sordariomycetidae</taxon>
        <taxon>Cephalothecales</taxon>
        <taxon>Cephalothecaceae</taxon>
        <taxon>Phialemonium</taxon>
    </lineage>
</organism>
<dbReference type="PANTHER" id="PTHR13082">
    <property type="entry name" value="SAP18"/>
    <property type="match status" value="1"/>
</dbReference>
<dbReference type="RefSeq" id="XP_060284696.1">
    <property type="nucleotide sequence ID" value="XM_060424055.1"/>
</dbReference>
<dbReference type="GO" id="GO:0005634">
    <property type="term" value="C:nucleus"/>
    <property type="evidence" value="ECO:0007669"/>
    <property type="project" value="TreeGrafter"/>
</dbReference>
<protein>
    <submittedName>
        <fullName evidence="3">Sin3 associated polypeptide p18-domain-containing protein</fullName>
    </submittedName>
</protein>
<feature type="region of interest" description="Disordered" evidence="2">
    <location>
        <begin position="109"/>
        <end position="144"/>
    </location>
</feature>
<feature type="compositionally biased region" description="Gly residues" evidence="2">
    <location>
        <begin position="126"/>
        <end position="142"/>
    </location>
</feature>
<evidence type="ECO:0000256" key="2">
    <source>
        <dbReference type="SAM" id="MobiDB-lite"/>
    </source>
</evidence>
<keyword evidence="4" id="KW-1185">Reference proteome</keyword>
<dbReference type="PANTHER" id="PTHR13082:SF0">
    <property type="entry name" value="HISTONE DEACETYLASE COMPLEX SUBUNIT SAP18"/>
    <property type="match status" value="1"/>
</dbReference>
<feature type="compositionally biased region" description="Gly residues" evidence="2">
    <location>
        <begin position="201"/>
        <end position="223"/>
    </location>
</feature>
<gene>
    <name evidence="3" type="ORF">QBC33DRAFT_379677</name>
</gene>